<dbReference type="InterPro" id="IPR036693">
    <property type="entry name" value="TF_LuxR_autoind-bd_dom_sf"/>
</dbReference>
<dbReference type="Gene3D" id="3.30.450.80">
    <property type="entry name" value="Transcription factor LuxR-like, autoinducer-binding domain"/>
    <property type="match status" value="1"/>
</dbReference>
<dbReference type="GO" id="GO:0006355">
    <property type="term" value="P:regulation of DNA-templated transcription"/>
    <property type="evidence" value="ECO:0007669"/>
    <property type="project" value="InterPro"/>
</dbReference>
<dbReference type="GO" id="GO:0003677">
    <property type="term" value="F:DNA binding"/>
    <property type="evidence" value="ECO:0007669"/>
    <property type="project" value="UniProtKB-KW"/>
</dbReference>
<evidence type="ECO:0000256" key="2">
    <source>
        <dbReference type="ARBA" id="ARBA00023125"/>
    </source>
</evidence>
<dbReference type="PANTHER" id="PTHR44688">
    <property type="entry name" value="DNA-BINDING TRANSCRIPTIONAL ACTIVATOR DEVR_DOSR"/>
    <property type="match status" value="1"/>
</dbReference>
<dbReference type="PANTHER" id="PTHR44688:SF16">
    <property type="entry name" value="DNA-BINDING TRANSCRIPTIONAL ACTIVATOR DEVR_DOSR"/>
    <property type="match status" value="1"/>
</dbReference>
<dbReference type="Gene3D" id="1.10.10.10">
    <property type="entry name" value="Winged helix-like DNA-binding domain superfamily/Winged helix DNA-binding domain"/>
    <property type="match status" value="1"/>
</dbReference>
<dbReference type="AlphaFoldDB" id="A0A5C2H7S1"/>
<keyword evidence="3" id="KW-0804">Transcription</keyword>
<name>A0A5C2H7S1_9RHOB</name>
<dbReference type="InterPro" id="IPR005143">
    <property type="entry name" value="TF_LuxR_autoind-bd_dom"/>
</dbReference>
<dbReference type="KEGG" id="thas:C6Y53_19535"/>
<dbReference type="EMBL" id="CP043619">
    <property type="protein sequence ID" value="QEP30411.1"/>
    <property type="molecule type" value="Genomic_DNA"/>
</dbReference>
<dbReference type="Pfam" id="PF03472">
    <property type="entry name" value="Autoind_bind"/>
    <property type="match status" value="1"/>
</dbReference>
<dbReference type="InterPro" id="IPR016032">
    <property type="entry name" value="Sig_transdc_resp-reg_C-effctor"/>
</dbReference>
<evidence type="ECO:0000256" key="3">
    <source>
        <dbReference type="ARBA" id="ARBA00023163"/>
    </source>
</evidence>
<dbReference type="InterPro" id="IPR036388">
    <property type="entry name" value="WH-like_DNA-bd_sf"/>
</dbReference>
<dbReference type="Proteomes" id="UP000237655">
    <property type="component" value="Plasmid p1"/>
</dbReference>
<protein>
    <recommendedName>
        <fullName evidence="4">HTH luxR-type domain-containing protein</fullName>
    </recommendedName>
</protein>
<keyword evidence="6" id="KW-1185">Reference proteome</keyword>
<sequence length="222" mass="24974">MLDRFATDPGLAETRVQQPFGVTGYKDMRTRLAEVATTGFCIIINHTPLGSQYFDSTYPEAWQTEYTDKKYLWSDPVIVSAMLARDGLRRWSDITMPDIRKVLPAAARYGLNFGVMMSATRGTKKSLLSAARHDREFSDDEINEVHEMFHRIIEHSSDPLRLSAREINVLKCLALDMSQDEIASNLGISVPTVKARLKSARKKAGSETNYRLLAKAMQSGLL</sequence>
<geneLocation type="plasmid" evidence="5 6">
    <name>p1</name>
</geneLocation>
<dbReference type="InterPro" id="IPR000792">
    <property type="entry name" value="Tscrpt_reg_LuxR_C"/>
</dbReference>
<organism evidence="5 6">
    <name type="scientific">Pukyongiella litopenaei</name>
    <dbReference type="NCBI Taxonomy" id="2605946"/>
    <lineage>
        <taxon>Bacteria</taxon>
        <taxon>Pseudomonadati</taxon>
        <taxon>Pseudomonadota</taxon>
        <taxon>Alphaproteobacteria</taxon>
        <taxon>Rhodobacterales</taxon>
        <taxon>Paracoccaceae</taxon>
        <taxon>Pukyongiella</taxon>
    </lineage>
</organism>
<keyword evidence="5" id="KW-0614">Plasmid</keyword>
<dbReference type="SUPFAM" id="SSF46894">
    <property type="entry name" value="C-terminal effector domain of the bipartite response regulators"/>
    <property type="match status" value="1"/>
</dbReference>
<proteinExistence type="predicted"/>
<gene>
    <name evidence="5" type="ORF">C6Y53_19535</name>
</gene>
<feature type="domain" description="HTH luxR-type" evidence="4">
    <location>
        <begin position="155"/>
        <end position="220"/>
    </location>
</feature>
<reference evidence="5 6" key="1">
    <citation type="submission" date="2019-09" db="EMBL/GenBank/DDBJ databases">
        <title>Novel bacterium SH-1.</title>
        <authorList>
            <person name="Kim Y.-S."/>
            <person name="Kim K.-H."/>
        </authorList>
    </citation>
    <scope>NUCLEOTIDE SEQUENCE [LARGE SCALE GENOMIC DNA]</scope>
    <source>
        <strain evidence="5 6">SH-1</strain>
        <plasmid evidence="5 6">p1</plasmid>
    </source>
</reference>
<accession>A0A5C2H7S1</accession>
<evidence type="ECO:0000313" key="5">
    <source>
        <dbReference type="EMBL" id="QEP30411.1"/>
    </source>
</evidence>
<evidence type="ECO:0000259" key="4">
    <source>
        <dbReference type="PROSITE" id="PS50043"/>
    </source>
</evidence>
<evidence type="ECO:0000256" key="1">
    <source>
        <dbReference type="ARBA" id="ARBA00023015"/>
    </source>
</evidence>
<dbReference type="SUPFAM" id="SSF75516">
    <property type="entry name" value="Pheromone-binding domain of LuxR-like quorum-sensing transcription factors"/>
    <property type="match status" value="1"/>
</dbReference>
<keyword evidence="1" id="KW-0805">Transcription regulation</keyword>
<keyword evidence="2" id="KW-0238">DNA-binding</keyword>
<dbReference type="Pfam" id="PF00196">
    <property type="entry name" value="GerE"/>
    <property type="match status" value="1"/>
</dbReference>
<dbReference type="RefSeq" id="WP_149615626.1">
    <property type="nucleotide sequence ID" value="NZ_CP043619.1"/>
</dbReference>
<dbReference type="PROSITE" id="PS50043">
    <property type="entry name" value="HTH_LUXR_2"/>
    <property type="match status" value="1"/>
</dbReference>
<dbReference type="SMART" id="SM00421">
    <property type="entry name" value="HTH_LUXR"/>
    <property type="match status" value="1"/>
</dbReference>
<evidence type="ECO:0000313" key="6">
    <source>
        <dbReference type="Proteomes" id="UP000237655"/>
    </source>
</evidence>